<dbReference type="SUPFAM" id="SSF111369">
    <property type="entry name" value="HlyD-like secretion proteins"/>
    <property type="match status" value="1"/>
</dbReference>
<feature type="coiled-coil region" evidence="7">
    <location>
        <begin position="111"/>
        <end position="138"/>
    </location>
</feature>
<dbReference type="PANTHER" id="PTHR30469">
    <property type="entry name" value="MULTIDRUG RESISTANCE PROTEIN MDTA"/>
    <property type="match status" value="1"/>
</dbReference>
<dbReference type="Pfam" id="PF25917">
    <property type="entry name" value="BSH_RND"/>
    <property type="match status" value="1"/>
</dbReference>
<keyword evidence="7" id="KW-0175">Coiled coil</keyword>
<evidence type="ECO:0000256" key="6">
    <source>
        <dbReference type="ARBA" id="ARBA00023136"/>
    </source>
</evidence>
<dbReference type="Gene3D" id="2.40.420.20">
    <property type="match status" value="1"/>
</dbReference>
<comment type="similarity">
    <text evidence="2">Belongs to the membrane fusion protein (MFP) (TC 8.A.1) family.</text>
</comment>
<dbReference type="Pfam" id="PF25876">
    <property type="entry name" value="HH_MFP_RND"/>
    <property type="match status" value="1"/>
</dbReference>
<evidence type="ECO:0000259" key="12">
    <source>
        <dbReference type="Pfam" id="PF25967"/>
    </source>
</evidence>
<dbReference type="FunFam" id="2.40.420.20:FF:000001">
    <property type="entry name" value="Efflux RND transporter periplasmic adaptor subunit"/>
    <property type="match status" value="1"/>
</dbReference>
<protein>
    <submittedName>
        <fullName evidence="13">Multidrug transporter subunit MdtA</fullName>
    </submittedName>
</protein>
<proteinExistence type="inferred from homology"/>
<feature type="domain" description="Multidrug resistance protein MdtA-like alpha-helical hairpin" evidence="9">
    <location>
        <begin position="111"/>
        <end position="180"/>
    </location>
</feature>
<evidence type="ECO:0000259" key="9">
    <source>
        <dbReference type="Pfam" id="PF25876"/>
    </source>
</evidence>
<dbReference type="InterPro" id="IPR058627">
    <property type="entry name" value="MdtA-like_C"/>
</dbReference>
<accession>A0A2V1K384</accession>
<keyword evidence="4" id="KW-1003">Cell membrane</keyword>
<dbReference type="InterPro" id="IPR058625">
    <property type="entry name" value="MdtA-like_BSH"/>
</dbReference>
<sequence length="415" mass="44447">MASFSSSRTKILCAVAALLVAGGLYAWLSGPQEAAGPSRYAGPVAVSVVLAEQQDFPLVLHALGTVTPLNTVVVRSRVEGELVELPFKEGQAVEAGTLLARIDPRPYEVKLAQALGQQQQNQAQLRNAQADLKRYQTLFSQDSIARQQLESQEALVRQYSGTARSDQAAVDEARLQLGYTRIEAPISGRLGLRKVDIGNLVRAGDEGGLVTITQMQPISVLFSLPETQLQEVLPPLRRGEALRVEAWDRSENSLLATGTLRTIDNQIDTTTGTVRLRAEFDNTDEALFPNQFVNVRLQVRNIAGVIAVAEDAIQYGSRGTYVYIAGDDSKSYMRQVRLGPMSQGQIVVEDGLKPGERVILEGLDRLREGREVEIIGNAADPGEANLDPDAGSAASADALPGSQAAAQAGAAAPAP</sequence>
<dbReference type="Gene3D" id="2.40.30.170">
    <property type="match status" value="1"/>
</dbReference>
<dbReference type="GO" id="GO:0030313">
    <property type="term" value="C:cell envelope"/>
    <property type="evidence" value="ECO:0007669"/>
    <property type="project" value="UniProtKB-SubCell"/>
</dbReference>
<dbReference type="Pfam" id="PF25944">
    <property type="entry name" value="Beta-barrel_RND"/>
    <property type="match status" value="1"/>
</dbReference>
<evidence type="ECO:0000256" key="8">
    <source>
        <dbReference type="SAM" id="MobiDB-lite"/>
    </source>
</evidence>
<keyword evidence="6" id="KW-0472">Membrane</keyword>
<dbReference type="Gene3D" id="1.10.287.470">
    <property type="entry name" value="Helix hairpin bin"/>
    <property type="match status" value="1"/>
</dbReference>
<dbReference type="EMBL" id="QETA01000001">
    <property type="protein sequence ID" value="PWF25541.1"/>
    <property type="molecule type" value="Genomic_DNA"/>
</dbReference>
<evidence type="ECO:0000256" key="4">
    <source>
        <dbReference type="ARBA" id="ARBA00022475"/>
    </source>
</evidence>
<keyword evidence="14" id="KW-1185">Reference proteome</keyword>
<dbReference type="InterPro" id="IPR058626">
    <property type="entry name" value="MdtA-like_b-barrel"/>
</dbReference>
<keyword evidence="5" id="KW-0997">Cell inner membrane</keyword>
<feature type="region of interest" description="Disordered" evidence="8">
    <location>
        <begin position="377"/>
        <end position="415"/>
    </location>
</feature>
<keyword evidence="3" id="KW-0813">Transport</keyword>
<dbReference type="InterPro" id="IPR058624">
    <property type="entry name" value="MdtA-like_HH"/>
</dbReference>
<comment type="caution">
    <text evidence="13">The sequence shown here is derived from an EMBL/GenBank/DDBJ whole genome shotgun (WGS) entry which is preliminary data.</text>
</comment>
<evidence type="ECO:0000256" key="2">
    <source>
        <dbReference type="ARBA" id="ARBA00009477"/>
    </source>
</evidence>
<feature type="compositionally biased region" description="Low complexity" evidence="8">
    <location>
        <begin position="387"/>
        <end position="415"/>
    </location>
</feature>
<feature type="domain" description="Multidrug resistance protein MdtA-like barrel-sandwich hybrid" evidence="10">
    <location>
        <begin position="70"/>
        <end position="213"/>
    </location>
</feature>
<dbReference type="InterPro" id="IPR006143">
    <property type="entry name" value="RND_pump_MFP"/>
</dbReference>
<organism evidence="13 14">
    <name type="scientific">Corticimicrobacter populi</name>
    <dbReference type="NCBI Taxonomy" id="2175229"/>
    <lineage>
        <taxon>Bacteria</taxon>
        <taxon>Pseudomonadati</taxon>
        <taxon>Pseudomonadota</taxon>
        <taxon>Betaproteobacteria</taxon>
        <taxon>Burkholderiales</taxon>
        <taxon>Alcaligenaceae</taxon>
        <taxon>Corticimicrobacter</taxon>
    </lineage>
</organism>
<dbReference type="NCBIfam" id="TIGR01730">
    <property type="entry name" value="RND_mfp"/>
    <property type="match status" value="1"/>
</dbReference>
<evidence type="ECO:0000313" key="14">
    <source>
        <dbReference type="Proteomes" id="UP000245212"/>
    </source>
</evidence>
<evidence type="ECO:0000256" key="3">
    <source>
        <dbReference type="ARBA" id="ARBA00022448"/>
    </source>
</evidence>
<dbReference type="Gene3D" id="2.40.50.100">
    <property type="match status" value="1"/>
</dbReference>
<feature type="domain" description="Multidrug resistance protein MdtA-like beta-barrel" evidence="11">
    <location>
        <begin position="217"/>
        <end position="300"/>
    </location>
</feature>
<dbReference type="GO" id="GO:0015562">
    <property type="term" value="F:efflux transmembrane transporter activity"/>
    <property type="evidence" value="ECO:0007669"/>
    <property type="project" value="TreeGrafter"/>
</dbReference>
<evidence type="ECO:0000313" key="13">
    <source>
        <dbReference type="EMBL" id="PWF25541.1"/>
    </source>
</evidence>
<gene>
    <name evidence="13" type="ORF">DD235_00600</name>
</gene>
<dbReference type="AlphaFoldDB" id="A0A2V1K384"/>
<evidence type="ECO:0000256" key="5">
    <source>
        <dbReference type="ARBA" id="ARBA00022519"/>
    </source>
</evidence>
<dbReference type="RefSeq" id="WP_109060945.1">
    <property type="nucleotide sequence ID" value="NZ_QETA01000001.1"/>
</dbReference>
<name>A0A2V1K384_9BURK</name>
<dbReference type="NCBIfam" id="NF008589">
    <property type="entry name" value="PRK11556.1"/>
    <property type="match status" value="1"/>
</dbReference>
<evidence type="ECO:0000256" key="1">
    <source>
        <dbReference type="ARBA" id="ARBA00004236"/>
    </source>
</evidence>
<evidence type="ECO:0000256" key="7">
    <source>
        <dbReference type="SAM" id="Coils"/>
    </source>
</evidence>
<dbReference type="Pfam" id="PF25967">
    <property type="entry name" value="RND-MFP_C"/>
    <property type="match status" value="1"/>
</dbReference>
<reference evidence="14" key="1">
    <citation type="submission" date="2018-05" db="EMBL/GenBank/DDBJ databases">
        <authorList>
            <person name="Li Y."/>
        </authorList>
    </citation>
    <scope>NUCLEOTIDE SEQUENCE [LARGE SCALE GENOMIC DNA]</scope>
    <source>
        <strain evidence="14">3d-2-2</strain>
    </source>
</reference>
<evidence type="ECO:0000259" key="10">
    <source>
        <dbReference type="Pfam" id="PF25917"/>
    </source>
</evidence>
<evidence type="ECO:0000259" key="11">
    <source>
        <dbReference type="Pfam" id="PF25944"/>
    </source>
</evidence>
<comment type="subcellular location">
    <subcellularLocation>
        <location evidence="1">Cell membrane</location>
    </subcellularLocation>
</comment>
<dbReference type="PANTHER" id="PTHR30469:SF12">
    <property type="entry name" value="MULTIDRUG RESISTANCE PROTEIN MDTA"/>
    <property type="match status" value="1"/>
</dbReference>
<feature type="domain" description="Multidrug resistance protein MdtA-like C-terminal permuted SH3" evidence="12">
    <location>
        <begin position="306"/>
        <end position="365"/>
    </location>
</feature>
<dbReference type="GO" id="GO:1990281">
    <property type="term" value="C:efflux pump complex"/>
    <property type="evidence" value="ECO:0007669"/>
    <property type="project" value="TreeGrafter"/>
</dbReference>
<dbReference type="Proteomes" id="UP000245212">
    <property type="component" value="Unassembled WGS sequence"/>
</dbReference>